<keyword evidence="6" id="KW-0408">Iron</keyword>
<evidence type="ECO:0000256" key="2">
    <source>
        <dbReference type="ARBA" id="ARBA00010617"/>
    </source>
</evidence>
<dbReference type="Pfam" id="PF14226">
    <property type="entry name" value="DIOX_N"/>
    <property type="match status" value="1"/>
</dbReference>
<keyword evidence="8" id="KW-1133">Transmembrane helix</keyword>
<sequence length="914" mass="103357">MATFVPFLQSTQEIIYIALLAVGALIAYFAYTLYAAWAVEQPYPAIKKRTGIPIQSDGKLTPREAWLKNGRATIRKGLEEHEGPFQVMTGTGPVIFLRNKYAEELKNNPIAHHGESSKMDFMINYYGFDGMRMGISSPDLIRDVIQRKLTTALTAITGDLVDETNLGLKDNLGDSKDWQVVPIVDFLCKLVARTSSRTFVGVPLCRDDKYLQIQSDYVIHTMLASHELRKALPLVRWIKQWSLPNCTQLRQDLAEVKDFITKELQNREQAARKARAEGKKAPKKADAIAWLIETAEEKKYDLKSRKVDMVGFQLNLALGAIHTTSQVISWALIHLCQHPEYFTPLREEIINVLGEKGWERTSLYQLKLMDSFLKESHRHTLHLAGMRRKALGTIRLHDGFEIKKGCCILVEAPYWDPKIYPDPHKFDGFRFAKKRDEPGEDNKWHYVSVQPEFMGFGLGMYACPASSDYSLSGRFFAANETKIILSQLLMKYDWSFDGDATPQIVHVEGVTPVAHTMKMRCKRRQEEIDCYRMPLQILIMHRDHARHQIISMAMAATVTTTFEEARRGAERYLQERLNDSLASEEKDFGIPIIEIEESYSSSPKDRKHVANEIRKACLGSGFFYVTGHGIASRACGEILHQAERLFCDLPEDKKQQIHLKNSRYGFGWEDSTSTSLNGDVEQKEGFNWGYEDALDPTGGDGKYIQLDGTMTSDVNQWPSEEDLPGFRDGIKSYYSSALSLARHLCKLFALSLDLPEDYFDSMITHPSGNARLMYYPGASTNGHAEPEATGSEIGLGAHSDYQCFTILLCSNTPGLEILSPSGSWVTAPYVENGLIVNIGDMMMRWTNGMYKSTVHRVINRNAEPRFSVPLFFGINNDAIVETLPSCISTDRPSEYPPIKAGEYVLERLAASRAY</sequence>
<evidence type="ECO:0000256" key="3">
    <source>
        <dbReference type="ARBA" id="ARBA00022617"/>
    </source>
</evidence>
<keyword evidence="8" id="KW-0812">Transmembrane</keyword>
<comment type="cofactor">
    <cofactor evidence="1">
        <name>heme</name>
        <dbReference type="ChEBI" id="CHEBI:30413"/>
    </cofactor>
</comment>
<dbReference type="PANTHER" id="PTHR46206">
    <property type="entry name" value="CYTOCHROME P450"/>
    <property type="match status" value="1"/>
</dbReference>
<keyword evidence="7 10" id="KW-0503">Monooxygenase</keyword>
<dbReference type="InterPro" id="IPR005123">
    <property type="entry name" value="Oxoglu/Fe-dep_dioxygenase_dom"/>
</dbReference>
<dbReference type="InterPro" id="IPR026992">
    <property type="entry name" value="DIOX_N"/>
</dbReference>
<gene>
    <name evidence="10" type="ORF">HII31_12788</name>
</gene>
<dbReference type="GO" id="GO:0004497">
    <property type="term" value="F:monooxygenase activity"/>
    <property type="evidence" value="ECO:0007669"/>
    <property type="project" value="UniProtKB-KW"/>
</dbReference>
<dbReference type="GO" id="GO:0016705">
    <property type="term" value="F:oxidoreductase activity, acting on paired donors, with incorporation or reduction of molecular oxygen"/>
    <property type="evidence" value="ECO:0007669"/>
    <property type="project" value="InterPro"/>
</dbReference>
<keyword evidence="8" id="KW-0472">Membrane</keyword>
<dbReference type="Proteomes" id="UP000660729">
    <property type="component" value="Unassembled WGS sequence"/>
</dbReference>
<dbReference type="SUPFAM" id="SSF48264">
    <property type="entry name" value="Cytochrome P450"/>
    <property type="match status" value="1"/>
</dbReference>
<reference evidence="10" key="1">
    <citation type="submission" date="2020-04" db="EMBL/GenBank/DDBJ databases">
        <title>Draft genome resource of the tomato pathogen Pseudocercospora fuligena.</title>
        <authorList>
            <person name="Zaccaron A."/>
        </authorList>
    </citation>
    <scope>NUCLEOTIDE SEQUENCE</scope>
    <source>
        <strain evidence="10">PF001</strain>
    </source>
</reference>
<dbReference type="InterPro" id="IPR044861">
    <property type="entry name" value="IPNS-like_FE2OG_OXY"/>
</dbReference>
<evidence type="ECO:0000256" key="4">
    <source>
        <dbReference type="ARBA" id="ARBA00022723"/>
    </source>
</evidence>
<dbReference type="Pfam" id="PF03171">
    <property type="entry name" value="2OG-FeII_Oxy"/>
    <property type="match status" value="1"/>
</dbReference>
<name>A0A8H6VGD5_9PEZI</name>
<dbReference type="PRINTS" id="PR00682">
    <property type="entry name" value="IPNSYNTHASE"/>
</dbReference>
<keyword evidence="4" id="KW-0479">Metal-binding</keyword>
<dbReference type="PANTHER" id="PTHR46206:SF2">
    <property type="entry name" value="CYTOCHROME P450 MONOOXYGENASE AUSG-RELATED"/>
    <property type="match status" value="1"/>
</dbReference>
<dbReference type="CDD" id="cd11041">
    <property type="entry name" value="CYP503A1-like"/>
    <property type="match status" value="1"/>
</dbReference>
<keyword evidence="3" id="KW-0349">Heme</keyword>
<evidence type="ECO:0000256" key="5">
    <source>
        <dbReference type="ARBA" id="ARBA00023002"/>
    </source>
</evidence>
<proteinExistence type="inferred from homology"/>
<dbReference type="InterPro" id="IPR001128">
    <property type="entry name" value="Cyt_P450"/>
</dbReference>
<evidence type="ECO:0000259" key="9">
    <source>
        <dbReference type="PROSITE" id="PS51471"/>
    </source>
</evidence>
<evidence type="ECO:0000256" key="1">
    <source>
        <dbReference type="ARBA" id="ARBA00001971"/>
    </source>
</evidence>
<evidence type="ECO:0000313" key="11">
    <source>
        <dbReference type="Proteomes" id="UP000660729"/>
    </source>
</evidence>
<evidence type="ECO:0000313" key="10">
    <source>
        <dbReference type="EMBL" id="KAF7185915.1"/>
    </source>
</evidence>
<keyword evidence="11" id="KW-1185">Reference proteome</keyword>
<dbReference type="InterPro" id="IPR036396">
    <property type="entry name" value="Cyt_P450_sf"/>
</dbReference>
<dbReference type="SUPFAM" id="SSF51197">
    <property type="entry name" value="Clavaminate synthase-like"/>
    <property type="match status" value="1"/>
</dbReference>
<dbReference type="OrthoDB" id="1844152at2759"/>
<dbReference type="InterPro" id="IPR027443">
    <property type="entry name" value="IPNS-like_sf"/>
</dbReference>
<dbReference type="GO" id="GO:0044283">
    <property type="term" value="P:small molecule biosynthetic process"/>
    <property type="evidence" value="ECO:0007669"/>
    <property type="project" value="UniProtKB-ARBA"/>
</dbReference>
<dbReference type="Pfam" id="PF00067">
    <property type="entry name" value="p450"/>
    <property type="match status" value="1"/>
</dbReference>
<dbReference type="EMBL" id="JABCIY010000306">
    <property type="protein sequence ID" value="KAF7185915.1"/>
    <property type="molecule type" value="Genomic_DNA"/>
</dbReference>
<feature type="domain" description="Fe2OG dioxygenase" evidence="9">
    <location>
        <begin position="758"/>
        <end position="874"/>
    </location>
</feature>
<evidence type="ECO:0000256" key="7">
    <source>
        <dbReference type="ARBA" id="ARBA00023033"/>
    </source>
</evidence>
<comment type="similarity">
    <text evidence="2">Belongs to the cytochrome P450 family.</text>
</comment>
<dbReference type="GO" id="GO:0020037">
    <property type="term" value="F:heme binding"/>
    <property type="evidence" value="ECO:0007669"/>
    <property type="project" value="InterPro"/>
</dbReference>
<organism evidence="10 11">
    <name type="scientific">Pseudocercospora fuligena</name>
    <dbReference type="NCBI Taxonomy" id="685502"/>
    <lineage>
        <taxon>Eukaryota</taxon>
        <taxon>Fungi</taxon>
        <taxon>Dikarya</taxon>
        <taxon>Ascomycota</taxon>
        <taxon>Pezizomycotina</taxon>
        <taxon>Dothideomycetes</taxon>
        <taxon>Dothideomycetidae</taxon>
        <taxon>Mycosphaerellales</taxon>
        <taxon>Mycosphaerellaceae</taxon>
        <taxon>Pseudocercospora</taxon>
    </lineage>
</organism>
<dbReference type="Gene3D" id="1.10.630.10">
    <property type="entry name" value="Cytochrome P450"/>
    <property type="match status" value="1"/>
</dbReference>
<dbReference type="PROSITE" id="PS51471">
    <property type="entry name" value="FE2OG_OXY"/>
    <property type="match status" value="1"/>
</dbReference>
<dbReference type="GO" id="GO:0005506">
    <property type="term" value="F:iron ion binding"/>
    <property type="evidence" value="ECO:0007669"/>
    <property type="project" value="InterPro"/>
</dbReference>
<keyword evidence="5" id="KW-0560">Oxidoreductase</keyword>
<dbReference type="AlphaFoldDB" id="A0A8H6VGD5"/>
<feature type="transmembrane region" description="Helical" evidence="8">
    <location>
        <begin position="14"/>
        <end position="39"/>
    </location>
</feature>
<dbReference type="Gene3D" id="2.60.120.330">
    <property type="entry name" value="B-lactam Antibiotic, Isopenicillin N Synthase, Chain"/>
    <property type="match status" value="1"/>
</dbReference>
<protein>
    <submittedName>
        <fullName evidence="10">Cytochrome P450 monooxygenase</fullName>
    </submittedName>
</protein>
<accession>A0A8H6VGD5</accession>
<evidence type="ECO:0000256" key="6">
    <source>
        <dbReference type="ARBA" id="ARBA00023004"/>
    </source>
</evidence>
<comment type="caution">
    <text evidence="10">The sequence shown here is derived from an EMBL/GenBank/DDBJ whole genome shotgun (WGS) entry which is preliminary data.</text>
</comment>
<evidence type="ECO:0000256" key="8">
    <source>
        <dbReference type="SAM" id="Phobius"/>
    </source>
</evidence>